<evidence type="ECO:0000313" key="1">
    <source>
        <dbReference type="EMBL" id="KAJ9546030.1"/>
    </source>
</evidence>
<keyword evidence="2" id="KW-1185">Reference proteome</keyword>
<evidence type="ECO:0000313" key="2">
    <source>
        <dbReference type="Proteomes" id="UP001172457"/>
    </source>
</evidence>
<accession>A0AA38SNM0</accession>
<protein>
    <submittedName>
        <fullName evidence="1">Uncharacterized protein</fullName>
    </submittedName>
</protein>
<proteinExistence type="predicted"/>
<name>A0AA38SNM0_9ASTR</name>
<organism evidence="1 2">
    <name type="scientific">Centaurea solstitialis</name>
    <name type="common">yellow star-thistle</name>
    <dbReference type="NCBI Taxonomy" id="347529"/>
    <lineage>
        <taxon>Eukaryota</taxon>
        <taxon>Viridiplantae</taxon>
        <taxon>Streptophyta</taxon>
        <taxon>Embryophyta</taxon>
        <taxon>Tracheophyta</taxon>
        <taxon>Spermatophyta</taxon>
        <taxon>Magnoliopsida</taxon>
        <taxon>eudicotyledons</taxon>
        <taxon>Gunneridae</taxon>
        <taxon>Pentapetalae</taxon>
        <taxon>asterids</taxon>
        <taxon>campanulids</taxon>
        <taxon>Asterales</taxon>
        <taxon>Asteraceae</taxon>
        <taxon>Carduoideae</taxon>
        <taxon>Cardueae</taxon>
        <taxon>Centaureinae</taxon>
        <taxon>Centaurea</taxon>
    </lineage>
</organism>
<dbReference type="EMBL" id="JARYMX010000006">
    <property type="protein sequence ID" value="KAJ9546030.1"/>
    <property type="molecule type" value="Genomic_DNA"/>
</dbReference>
<sequence length="76" mass="8845">MEYLHVDDESQPGGNPVALVRAEHSGAVHETVNPEPVEWNELLAKFGLWDESWFQHMFYIRDSWIAFHTKHLPMLG</sequence>
<dbReference type="Proteomes" id="UP001172457">
    <property type="component" value="Chromosome 6"/>
</dbReference>
<comment type="caution">
    <text evidence="1">The sequence shown here is derived from an EMBL/GenBank/DDBJ whole genome shotgun (WGS) entry which is preliminary data.</text>
</comment>
<dbReference type="AlphaFoldDB" id="A0AA38SNM0"/>
<reference evidence="1" key="1">
    <citation type="submission" date="2023-03" db="EMBL/GenBank/DDBJ databases">
        <title>Chromosome-scale reference genome and RAD-based genetic map of yellow starthistle (Centaurea solstitialis) reveal putative structural variation and QTLs associated with invader traits.</title>
        <authorList>
            <person name="Reatini B."/>
            <person name="Cang F.A."/>
            <person name="Jiang Q."/>
            <person name="Mckibben M.T.W."/>
            <person name="Barker M.S."/>
            <person name="Rieseberg L.H."/>
            <person name="Dlugosch K.M."/>
        </authorList>
    </citation>
    <scope>NUCLEOTIDE SEQUENCE</scope>
    <source>
        <strain evidence="1">CAN-66</strain>
        <tissue evidence="1">Leaf</tissue>
    </source>
</reference>
<gene>
    <name evidence="1" type="ORF">OSB04_025737</name>
</gene>